<proteinExistence type="predicted"/>
<evidence type="ECO:0000313" key="2">
    <source>
        <dbReference type="EMBL" id="MDM5455294.1"/>
    </source>
</evidence>
<name>A0AAW7ILS4_9BACI</name>
<comment type="caution">
    <text evidence="2">The sequence shown here is derived from an EMBL/GenBank/DDBJ whole genome shotgun (WGS) entry which is preliminary data.</text>
</comment>
<dbReference type="RefSeq" id="WP_061461710.1">
    <property type="nucleotide sequence ID" value="NZ_CP011008.1"/>
</dbReference>
<dbReference type="AlphaFoldDB" id="A0AAW7ILS4"/>
<reference evidence="2" key="1">
    <citation type="submission" date="2023-06" db="EMBL/GenBank/DDBJ databases">
        <title>Comparative genomics of Bacillaceae isolates and their secondary metabolite potential.</title>
        <authorList>
            <person name="Song L."/>
            <person name="Nielsen L.J."/>
            <person name="Mohite O."/>
            <person name="Xu X."/>
            <person name="Weber T."/>
            <person name="Kovacs A.T."/>
        </authorList>
    </citation>
    <scope>NUCLEOTIDE SEQUENCE</scope>
    <source>
        <strain evidence="2">D8_B_37</strain>
    </source>
</reference>
<dbReference type="EMBL" id="JAUCEY010000008">
    <property type="protein sequence ID" value="MDM5455294.1"/>
    <property type="molecule type" value="Genomic_DNA"/>
</dbReference>
<feature type="compositionally biased region" description="Basic and acidic residues" evidence="1">
    <location>
        <begin position="283"/>
        <end position="294"/>
    </location>
</feature>
<feature type="compositionally biased region" description="Low complexity" evidence="1">
    <location>
        <begin position="295"/>
        <end position="309"/>
    </location>
</feature>
<sequence length="309" mass="36208">MTFFYVILAAIFAVFLVNFMKRQSEPAKLERYPNEFRKYHAETLDLHATEIVSEALIEKLNKALDIDYMEKVNTEFRLKHPRDSQIRVNQAWRELKRYLIMAAVFGKVEMFNSVIDELWHIMLDYGQEYNEFCQTFIGRAIQHHPHSQPVFKPEERTLFDFYYIQLFTVDSPSIQKWGKFFKHDKGLTFLRDFETMELEQLKEKYMRKPTSAQAERTFECFTSQFKENRPLKELNWQKNYNQTDYAAPAYFTYASTDDFDSEFKDIFGKEPTAVSSESGHAVHGGDHNSSHDSSSDSSSSCSSCSSCSS</sequence>
<dbReference type="Proteomes" id="UP001234602">
    <property type="component" value="Unassembled WGS sequence"/>
</dbReference>
<evidence type="ECO:0000256" key="1">
    <source>
        <dbReference type="SAM" id="MobiDB-lite"/>
    </source>
</evidence>
<evidence type="ECO:0000313" key="3">
    <source>
        <dbReference type="Proteomes" id="UP001234602"/>
    </source>
</evidence>
<accession>A0AAW7ILS4</accession>
<organism evidence="2 3">
    <name type="scientific">Peribacillus simplex</name>
    <dbReference type="NCBI Taxonomy" id="1478"/>
    <lineage>
        <taxon>Bacteria</taxon>
        <taxon>Bacillati</taxon>
        <taxon>Bacillota</taxon>
        <taxon>Bacilli</taxon>
        <taxon>Bacillales</taxon>
        <taxon>Bacillaceae</taxon>
        <taxon>Peribacillus</taxon>
    </lineage>
</organism>
<protein>
    <submittedName>
        <fullName evidence="2">Uncharacterized protein</fullName>
    </submittedName>
</protein>
<feature type="region of interest" description="Disordered" evidence="1">
    <location>
        <begin position="272"/>
        <end position="309"/>
    </location>
</feature>
<gene>
    <name evidence="2" type="ORF">QUF89_24700</name>
</gene>